<sequence>MAVQKSKKSRSRRGMRRSHDALTGATLSVDGTTGETHRRHHVSADGFYKGKKVISN</sequence>
<feature type="region of interest" description="Disordered" evidence="6">
    <location>
        <begin position="1"/>
        <end position="56"/>
    </location>
</feature>
<dbReference type="OrthoDB" id="9801927at2"/>
<dbReference type="Proteomes" id="UP000244441">
    <property type="component" value="Chromosome"/>
</dbReference>
<proteinExistence type="inferred from homology"/>
<evidence type="ECO:0000256" key="6">
    <source>
        <dbReference type="SAM" id="MobiDB-lite"/>
    </source>
</evidence>
<protein>
    <recommendedName>
        <fullName evidence="4 5">Large ribosomal subunit protein bL32</fullName>
    </recommendedName>
</protein>
<dbReference type="HAMAP" id="MF_00340">
    <property type="entry name" value="Ribosomal_bL32"/>
    <property type="match status" value="1"/>
</dbReference>
<reference evidence="7 8" key="1">
    <citation type="submission" date="2018-01" db="EMBL/GenBank/DDBJ databases">
        <title>Genome sequence of a Cantenovulum-like bacteria.</title>
        <authorList>
            <person name="Tan W.R."/>
            <person name="Lau N.-S."/>
            <person name="Go F."/>
            <person name="Amirul A.-A.A."/>
        </authorList>
    </citation>
    <scope>NUCLEOTIDE SEQUENCE [LARGE SCALE GENOMIC DNA]</scope>
    <source>
        <strain evidence="7 8">CCB-QB4</strain>
    </source>
</reference>
<evidence type="ECO:0000256" key="3">
    <source>
        <dbReference type="ARBA" id="ARBA00023274"/>
    </source>
</evidence>
<dbReference type="RefSeq" id="WP_108602034.1">
    <property type="nucleotide sequence ID" value="NZ_CP026604.1"/>
</dbReference>
<evidence type="ECO:0000313" key="7">
    <source>
        <dbReference type="EMBL" id="AWB65962.1"/>
    </source>
</evidence>
<evidence type="ECO:0000313" key="8">
    <source>
        <dbReference type="Proteomes" id="UP000244441"/>
    </source>
</evidence>
<organism evidence="7 8">
    <name type="scientific">Saccharobesus litoralis</name>
    <dbReference type="NCBI Taxonomy" id="2172099"/>
    <lineage>
        <taxon>Bacteria</taxon>
        <taxon>Pseudomonadati</taxon>
        <taxon>Pseudomonadota</taxon>
        <taxon>Gammaproteobacteria</taxon>
        <taxon>Alteromonadales</taxon>
        <taxon>Alteromonadaceae</taxon>
        <taxon>Saccharobesus</taxon>
    </lineage>
</organism>
<evidence type="ECO:0000256" key="5">
    <source>
        <dbReference type="HAMAP-Rule" id="MF_00340"/>
    </source>
</evidence>
<dbReference type="InterPro" id="IPR011332">
    <property type="entry name" value="Ribosomal_zn-bd"/>
</dbReference>
<dbReference type="NCBIfam" id="TIGR01031">
    <property type="entry name" value="rpmF_bact"/>
    <property type="match status" value="1"/>
</dbReference>
<evidence type="ECO:0000256" key="4">
    <source>
        <dbReference type="ARBA" id="ARBA00035178"/>
    </source>
</evidence>
<comment type="similarity">
    <text evidence="1 5">Belongs to the bacterial ribosomal protein bL32 family.</text>
</comment>
<name>A0A2S0VP48_9ALTE</name>
<keyword evidence="8" id="KW-1185">Reference proteome</keyword>
<keyword evidence="3 5" id="KW-0687">Ribonucleoprotein</keyword>
<dbReference type="GO" id="GO:0003735">
    <property type="term" value="F:structural constituent of ribosome"/>
    <property type="evidence" value="ECO:0007669"/>
    <property type="project" value="InterPro"/>
</dbReference>
<dbReference type="GO" id="GO:0006412">
    <property type="term" value="P:translation"/>
    <property type="evidence" value="ECO:0007669"/>
    <property type="project" value="UniProtKB-UniRule"/>
</dbReference>
<feature type="compositionally biased region" description="Basic residues" evidence="6">
    <location>
        <begin position="1"/>
        <end position="16"/>
    </location>
</feature>
<dbReference type="InterPro" id="IPR002677">
    <property type="entry name" value="Ribosomal_bL32"/>
</dbReference>
<accession>A0A2S0VP48</accession>
<dbReference type="PANTHER" id="PTHR35534:SF1">
    <property type="entry name" value="LARGE RIBOSOMAL SUBUNIT PROTEIN BL32"/>
    <property type="match status" value="1"/>
</dbReference>
<dbReference type="PANTHER" id="PTHR35534">
    <property type="entry name" value="50S RIBOSOMAL PROTEIN L32"/>
    <property type="match status" value="1"/>
</dbReference>
<gene>
    <name evidence="5" type="primary">rpmF</name>
    <name evidence="7" type="ORF">C2869_05680</name>
</gene>
<dbReference type="AlphaFoldDB" id="A0A2S0VP48"/>
<dbReference type="EMBL" id="CP026604">
    <property type="protein sequence ID" value="AWB65962.1"/>
    <property type="molecule type" value="Genomic_DNA"/>
</dbReference>
<feature type="compositionally biased region" description="Polar residues" evidence="6">
    <location>
        <begin position="25"/>
        <end position="34"/>
    </location>
</feature>
<dbReference type="KEGG" id="cate:C2869_05680"/>
<keyword evidence="2 5" id="KW-0689">Ribosomal protein</keyword>
<evidence type="ECO:0000256" key="1">
    <source>
        <dbReference type="ARBA" id="ARBA00008560"/>
    </source>
</evidence>
<dbReference type="GO" id="GO:0015934">
    <property type="term" value="C:large ribosomal subunit"/>
    <property type="evidence" value="ECO:0007669"/>
    <property type="project" value="InterPro"/>
</dbReference>
<dbReference type="SUPFAM" id="SSF57829">
    <property type="entry name" value="Zn-binding ribosomal proteins"/>
    <property type="match status" value="1"/>
</dbReference>
<dbReference type="Pfam" id="PF01783">
    <property type="entry name" value="Ribosomal_L32p"/>
    <property type="match status" value="1"/>
</dbReference>
<dbReference type="InterPro" id="IPR044957">
    <property type="entry name" value="Ribosomal_bL32_bact"/>
</dbReference>
<evidence type="ECO:0000256" key="2">
    <source>
        <dbReference type="ARBA" id="ARBA00022980"/>
    </source>
</evidence>